<dbReference type="GO" id="GO:0032993">
    <property type="term" value="C:protein-DNA complex"/>
    <property type="evidence" value="ECO:0007669"/>
    <property type="project" value="TreeGrafter"/>
</dbReference>
<evidence type="ECO:0000256" key="1">
    <source>
        <dbReference type="ARBA" id="ARBA00009437"/>
    </source>
</evidence>
<comment type="caution">
    <text evidence="7">The sequence shown here is derived from an EMBL/GenBank/DDBJ whole genome shotgun (WGS) entry which is preliminary data.</text>
</comment>
<organism evidence="7 8">
    <name type="scientific">Glaciibacter psychrotolerans</name>
    <dbReference type="NCBI Taxonomy" id="670054"/>
    <lineage>
        <taxon>Bacteria</taxon>
        <taxon>Bacillati</taxon>
        <taxon>Actinomycetota</taxon>
        <taxon>Actinomycetes</taxon>
        <taxon>Micrococcales</taxon>
        <taxon>Microbacteriaceae</taxon>
        <taxon>Glaciibacter</taxon>
    </lineage>
</organism>
<comment type="similarity">
    <text evidence="1">Belongs to the LysR transcriptional regulatory family.</text>
</comment>
<accession>A0A7Z0J6X8</accession>
<keyword evidence="2" id="KW-0805">Transcription regulation</keyword>
<gene>
    <name evidence="7" type="ORF">HNR05_002676</name>
</gene>
<dbReference type="InterPro" id="IPR036390">
    <property type="entry name" value="WH_DNA-bd_sf"/>
</dbReference>
<reference evidence="7 8" key="1">
    <citation type="submission" date="2020-07" db="EMBL/GenBank/DDBJ databases">
        <title>Sequencing the genomes of 1000 actinobacteria strains.</title>
        <authorList>
            <person name="Klenk H.-P."/>
        </authorList>
    </citation>
    <scope>NUCLEOTIDE SEQUENCE [LARGE SCALE GENOMIC DNA]</scope>
    <source>
        <strain evidence="7 8">LI1</strain>
    </source>
</reference>
<dbReference type="SUPFAM" id="SSF53850">
    <property type="entry name" value="Periplasmic binding protein-like II"/>
    <property type="match status" value="1"/>
</dbReference>
<dbReference type="Gene3D" id="3.40.190.10">
    <property type="entry name" value="Periplasmic binding protein-like II"/>
    <property type="match status" value="2"/>
</dbReference>
<dbReference type="InterPro" id="IPR036388">
    <property type="entry name" value="WH-like_DNA-bd_sf"/>
</dbReference>
<protein>
    <submittedName>
        <fullName evidence="7">DNA-binding transcriptional LysR family regulator</fullName>
    </submittedName>
</protein>
<dbReference type="Pfam" id="PF03466">
    <property type="entry name" value="LysR_substrate"/>
    <property type="match status" value="1"/>
</dbReference>
<dbReference type="InterPro" id="IPR005119">
    <property type="entry name" value="LysR_subst-bd"/>
</dbReference>
<keyword evidence="3 7" id="KW-0238">DNA-binding</keyword>
<keyword evidence="4" id="KW-0804">Transcription</keyword>
<dbReference type="RefSeq" id="WP_179579573.1">
    <property type="nucleotide sequence ID" value="NZ_JACCFM010000001.1"/>
</dbReference>
<evidence type="ECO:0000256" key="4">
    <source>
        <dbReference type="ARBA" id="ARBA00023163"/>
    </source>
</evidence>
<dbReference type="InterPro" id="IPR000847">
    <property type="entry name" value="LysR_HTH_N"/>
</dbReference>
<dbReference type="GO" id="GO:0003677">
    <property type="term" value="F:DNA binding"/>
    <property type="evidence" value="ECO:0007669"/>
    <property type="project" value="UniProtKB-KW"/>
</dbReference>
<dbReference type="PROSITE" id="PS50931">
    <property type="entry name" value="HTH_LYSR"/>
    <property type="match status" value="1"/>
</dbReference>
<proteinExistence type="inferred from homology"/>
<evidence type="ECO:0000313" key="7">
    <source>
        <dbReference type="EMBL" id="NYJ20885.1"/>
    </source>
</evidence>
<dbReference type="GO" id="GO:0003700">
    <property type="term" value="F:DNA-binding transcription factor activity"/>
    <property type="evidence" value="ECO:0007669"/>
    <property type="project" value="InterPro"/>
</dbReference>
<dbReference type="AlphaFoldDB" id="A0A7Z0J6X8"/>
<evidence type="ECO:0000256" key="2">
    <source>
        <dbReference type="ARBA" id="ARBA00023015"/>
    </source>
</evidence>
<evidence type="ECO:0000256" key="5">
    <source>
        <dbReference type="SAM" id="MobiDB-lite"/>
    </source>
</evidence>
<dbReference type="PANTHER" id="PTHR30346">
    <property type="entry name" value="TRANSCRIPTIONAL DUAL REGULATOR HCAR-RELATED"/>
    <property type="match status" value="1"/>
</dbReference>
<dbReference type="Gene3D" id="1.10.10.10">
    <property type="entry name" value="Winged helix-like DNA-binding domain superfamily/Winged helix DNA-binding domain"/>
    <property type="match status" value="1"/>
</dbReference>
<evidence type="ECO:0000313" key="8">
    <source>
        <dbReference type="Proteomes" id="UP000537260"/>
    </source>
</evidence>
<evidence type="ECO:0000259" key="6">
    <source>
        <dbReference type="PROSITE" id="PS50931"/>
    </source>
</evidence>
<feature type="domain" description="HTH lysR-type" evidence="6">
    <location>
        <begin position="2"/>
        <end position="59"/>
    </location>
</feature>
<dbReference type="Proteomes" id="UP000537260">
    <property type="component" value="Unassembled WGS sequence"/>
</dbReference>
<name>A0A7Z0J6X8_9MICO</name>
<dbReference type="Pfam" id="PF00126">
    <property type="entry name" value="HTH_1"/>
    <property type="match status" value="1"/>
</dbReference>
<dbReference type="EMBL" id="JACCFM010000001">
    <property type="protein sequence ID" value="NYJ20885.1"/>
    <property type="molecule type" value="Genomic_DNA"/>
</dbReference>
<feature type="region of interest" description="Disordered" evidence="5">
    <location>
        <begin position="301"/>
        <end position="320"/>
    </location>
</feature>
<sequence length="320" mass="34684">MLDLRRLRLLRELKIRGTLAGVAEALAYSPSAVSQQLALLEKEAGAVLLQKVGRRVQLTPQAEILVEHTGHLLERLERAEAEMTASLTTVSGTVRVAVFQSAAHAVIPRALTILGHSYPHLRVEITEREPEVGLFEVSARDFDLVIAEQYPGHTRPHRADLDRMPLATDALRLAVPLFTSAGSIHSLADAETLPWVMEPADTAARQWATQLCRSAGFEPDVRFETADLMAHIRLIESGNAVGILPDLVWSGGSPSVNLVELPGRPERTVFTATRRSSADRPSVRAVRVALESAVAAAAVPHLTEPRSDAQRPARTSPGCG</sequence>
<dbReference type="SUPFAM" id="SSF46785">
    <property type="entry name" value="Winged helix' DNA-binding domain"/>
    <property type="match status" value="1"/>
</dbReference>
<evidence type="ECO:0000256" key="3">
    <source>
        <dbReference type="ARBA" id="ARBA00023125"/>
    </source>
</evidence>
<dbReference type="PANTHER" id="PTHR30346:SF29">
    <property type="entry name" value="LYSR SUBSTRATE-BINDING"/>
    <property type="match status" value="1"/>
</dbReference>
<keyword evidence="8" id="KW-1185">Reference proteome</keyword>